<organism evidence="3 4">
    <name type="scientific">Prorocentrum cordatum</name>
    <dbReference type="NCBI Taxonomy" id="2364126"/>
    <lineage>
        <taxon>Eukaryota</taxon>
        <taxon>Sar</taxon>
        <taxon>Alveolata</taxon>
        <taxon>Dinophyceae</taxon>
        <taxon>Prorocentrales</taxon>
        <taxon>Prorocentraceae</taxon>
        <taxon>Prorocentrum</taxon>
    </lineage>
</organism>
<dbReference type="EMBL" id="CAUYUJ010010724">
    <property type="protein sequence ID" value="CAK0830117.1"/>
    <property type="molecule type" value="Genomic_DNA"/>
</dbReference>
<dbReference type="InterPro" id="IPR011001">
    <property type="entry name" value="Saposin-like"/>
</dbReference>
<dbReference type="InterPro" id="IPR008139">
    <property type="entry name" value="SaposinB_dom"/>
</dbReference>
<evidence type="ECO:0000313" key="4">
    <source>
        <dbReference type="Proteomes" id="UP001189429"/>
    </source>
</evidence>
<keyword evidence="1" id="KW-1015">Disulfide bond</keyword>
<dbReference type="Gene3D" id="1.10.225.10">
    <property type="entry name" value="Saposin-like"/>
    <property type="match status" value="1"/>
</dbReference>
<comment type="caution">
    <text evidence="3">The sequence shown here is derived from an EMBL/GenBank/DDBJ whole genome shotgun (WGS) entry which is preliminary data.</text>
</comment>
<evidence type="ECO:0000259" key="2">
    <source>
        <dbReference type="PROSITE" id="PS50015"/>
    </source>
</evidence>
<reference evidence="3" key="1">
    <citation type="submission" date="2023-10" db="EMBL/GenBank/DDBJ databases">
        <authorList>
            <person name="Chen Y."/>
            <person name="Shah S."/>
            <person name="Dougan E. K."/>
            <person name="Thang M."/>
            <person name="Chan C."/>
        </authorList>
    </citation>
    <scope>NUCLEOTIDE SEQUENCE [LARGE SCALE GENOMIC DNA]</scope>
</reference>
<accession>A0ABN9SGU2</accession>
<proteinExistence type="predicted"/>
<sequence>MRFLRSQRYTHTHTHACACTQARFLVSPRCACLWRSGSSRIASDHVSSSAAVVLSLPLRLQSGIRSLFCPVFWMCSRPLLAGTLLFVLARLVVSGKTDPAYQAWAEKVYKEEDAEEAVKKGNAIACAFCQIVAGSVQKQFNLNKQRVFEERFGEEDMTSVLEELCDGIAPRIAKAMKGYKKDAEMICKRVVRENVGDMIDAVSLGEDMNEFCKENGQCPMRLDSMMGMVKKMTEAASREDSDRGEL</sequence>
<dbReference type="PROSITE" id="PS50015">
    <property type="entry name" value="SAP_B"/>
    <property type="match status" value="1"/>
</dbReference>
<feature type="domain" description="Saposin B-type" evidence="2">
    <location>
        <begin position="122"/>
        <end position="222"/>
    </location>
</feature>
<keyword evidence="4" id="KW-1185">Reference proteome</keyword>
<evidence type="ECO:0000256" key="1">
    <source>
        <dbReference type="ARBA" id="ARBA00023157"/>
    </source>
</evidence>
<gene>
    <name evidence="3" type="ORF">PCOR1329_LOCUS28836</name>
</gene>
<evidence type="ECO:0000313" key="3">
    <source>
        <dbReference type="EMBL" id="CAK0830117.1"/>
    </source>
</evidence>
<dbReference type="SUPFAM" id="SSF47862">
    <property type="entry name" value="Saposin"/>
    <property type="match status" value="1"/>
</dbReference>
<name>A0ABN9SGU2_9DINO</name>
<dbReference type="Proteomes" id="UP001189429">
    <property type="component" value="Unassembled WGS sequence"/>
</dbReference>
<protein>
    <recommendedName>
        <fullName evidence="2">Saposin B-type domain-containing protein</fullName>
    </recommendedName>
</protein>